<dbReference type="VEuPathDB" id="TriTrypDB:TvY486_0502460"/>
<reference evidence="1" key="1">
    <citation type="journal article" date="2012" name="Proc. Natl. Acad. Sci. U.S.A.">
        <title>Antigenic diversity is generated by distinct evolutionary mechanisms in African trypanosome species.</title>
        <authorList>
            <person name="Jackson A.P."/>
            <person name="Berry A."/>
            <person name="Aslett M."/>
            <person name="Allison H.C."/>
            <person name="Burton P."/>
            <person name="Vavrova-Anderson J."/>
            <person name="Brown R."/>
            <person name="Browne H."/>
            <person name="Corton N."/>
            <person name="Hauser H."/>
            <person name="Gamble J."/>
            <person name="Gilderthorp R."/>
            <person name="Marcello L."/>
            <person name="McQuillan J."/>
            <person name="Otto T.D."/>
            <person name="Quail M.A."/>
            <person name="Sanders M.J."/>
            <person name="van Tonder A."/>
            <person name="Ginger M.L."/>
            <person name="Field M.C."/>
            <person name="Barry J.D."/>
            <person name="Hertz-Fowler C."/>
            <person name="Berriman M."/>
        </authorList>
    </citation>
    <scope>NUCLEOTIDE SEQUENCE</scope>
    <source>
        <strain evidence="1">Y486</strain>
    </source>
</reference>
<protein>
    <submittedName>
        <fullName evidence="1">Uncharacterized protein</fullName>
    </submittedName>
</protein>
<sequence length="336" mass="36240">MIPGTRPSSGNAVELSWRLLVSAAQPYTTLSGPALSVHFLQQPSVMGFQRLPFHHSGVPGVYFHSLLHSLVEFARTPRPVRDSHVRMMHAPMENFWDSVGCLNCTYFTAYGPPCRAHPVVGAVELASPTHRKKKDVRLSLYNDEYRALATMIMTGDGARETPAAVSDGSGGGSPSPVPHDGVGEDVLNSSALVGCLSRLPDGSFTHEALFSRTDDCADDVVPPWQLDHCVVDFCQKLALDGALRPHVAGEVPVTLAVAAQQTLAHGDVVKGELVHVVSATPCVYGKCRVAPWRHKIGLPMFGRGEAPVCIALRVGFRQRGATLTTGTYFLTDVRVE</sequence>
<dbReference type="OMA" id="DCLSAVM"/>
<name>G0TVS6_TRYVY</name>
<evidence type="ECO:0000313" key="1">
    <source>
        <dbReference type="EMBL" id="CCC48042.1"/>
    </source>
</evidence>
<proteinExistence type="predicted"/>
<accession>G0TVS6</accession>
<dbReference type="EMBL" id="HE573021">
    <property type="protein sequence ID" value="CCC48042.1"/>
    <property type="molecule type" value="Genomic_DNA"/>
</dbReference>
<dbReference type="AlphaFoldDB" id="G0TVS6"/>
<organism evidence="1">
    <name type="scientific">Trypanosoma vivax (strain Y486)</name>
    <dbReference type="NCBI Taxonomy" id="1055687"/>
    <lineage>
        <taxon>Eukaryota</taxon>
        <taxon>Discoba</taxon>
        <taxon>Euglenozoa</taxon>
        <taxon>Kinetoplastea</taxon>
        <taxon>Metakinetoplastina</taxon>
        <taxon>Trypanosomatida</taxon>
        <taxon>Trypanosomatidae</taxon>
        <taxon>Trypanosoma</taxon>
        <taxon>Duttonella</taxon>
    </lineage>
</organism>
<gene>
    <name evidence="1" type="ORF">TVY486_0502460</name>
</gene>